<dbReference type="Proteomes" id="UP000014680">
    <property type="component" value="Unassembled WGS sequence"/>
</dbReference>
<dbReference type="Pfam" id="PF07534">
    <property type="entry name" value="TLD"/>
    <property type="match status" value="1"/>
</dbReference>
<dbReference type="AlphaFoldDB" id="A0A0A1U728"/>
<dbReference type="GeneID" id="14887774"/>
<gene>
    <name evidence="3" type="ORF">EIN_438610</name>
</gene>
<name>A0A0A1U728_ENTIV</name>
<keyword evidence="4" id="KW-1185">Reference proteome</keyword>
<evidence type="ECO:0000313" key="4">
    <source>
        <dbReference type="Proteomes" id="UP000014680"/>
    </source>
</evidence>
<dbReference type="RefSeq" id="XP_004255572.1">
    <property type="nucleotide sequence ID" value="XM_004255524.1"/>
</dbReference>
<feature type="region of interest" description="Disordered" evidence="1">
    <location>
        <begin position="190"/>
        <end position="213"/>
    </location>
</feature>
<evidence type="ECO:0000259" key="2">
    <source>
        <dbReference type="Pfam" id="PF07534"/>
    </source>
</evidence>
<protein>
    <recommendedName>
        <fullName evidence="2">TLDc domain-containing protein</fullName>
    </recommendedName>
</protein>
<dbReference type="InterPro" id="IPR006571">
    <property type="entry name" value="TLDc_dom"/>
</dbReference>
<organism evidence="3 4">
    <name type="scientific">Entamoeba invadens IP1</name>
    <dbReference type="NCBI Taxonomy" id="370355"/>
    <lineage>
        <taxon>Eukaryota</taxon>
        <taxon>Amoebozoa</taxon>
        <taxon>Evosea</taxon>
        <taxon>Archamoebae</taxon>
        <taxon>Mastigamoebida</taxon>
        <taxon>Entamoebidae</taxon>
        <taxon>Entamoeba</taxon>
    </lineage>
</organism>
<proteinExistence type="predicted"/>
<accession>A0A0A1U728</accession>
<dbReference type="EMBL" id="KB206697">
    <property type="protein sequence ID" value="ELP88801.1"/>
    <property type="molecule type" value="Genomic_DNA"/>
</dbReference>
<feature type="domain" description="TLDc" evidence="2">
    <location>
        <begin position="347"/>
        <end position="442"/>
    </location>
</feature>
<dbReference type="VEuPathDB" id="AmoebaDB:EIN_438610"/>
<dbReference type="KEGG" id="eiv:EIN_438610"/>
<sequence length="494" mass="56569">MAEFQEQGKLLHENIKVLKKHLYALDQLSTNRDAQPKYNFPLNIDKMSVNEATNALYELLEKCTNGLNIFSKYAWELKKTKGAMVDLCHLIESLNLQCEDDNKKLIEFNNKVVEELINKEQQRLFTELSLNKFRKEQLTEELNETIYNLQLMKKEEKTLSKSFLTQSSIFTQTEKCDTKPLLKNFQNVQKIQTDKQNTTEDKASSPKSPPIEILNATNEQNKGLAFDHKISEIAVHELRKSETLATDEVNLFDDTSNLVSESETNNSNYEIHLINNLSPIQTTQEKISINTININNNNNNNTINNSNRVTLNDLSEDERNQLFKWSGRSVGIPFVEIPLETPMLKKQLLKLTTTRNGFFVVIQDKGGNLIGGFVSHRVAKDGAFVADANCFLFTLKVDGKVQFQKFEMARTRHKFAFYIGTNRSTRLIDFGCGDLCLMSVGRFGKRTNEKVTYTMTKQSFQYGDKINLLNTSNEENEILSATFFEAVDGSQSFY</sequence>
<evidence type="ECO:0000313" key="3">
    <source>
        <dbReference type="EMBL" id="ELP88801.1"/>
    </source>
</evidence>
<evidence type="ECO:0000256" key="1">
    <source>
        <dbReference type="SAM" id="MobiDB-lite"/>
    </source>
</evidence>
<reference evidence="3 4" key="1">
    <citation type="submission" date="2012-10" db="EMBL/GenBank/DDBJ databases">
        <authorList>
            <person name="Zafar N."/>
            <person name="Inman J."/>
            <person name="Hall N."/>
            <person name="Lorenzi H."/>
            <person name="Caler E."/>
        </authorList>
    </citation>
    <scope>NUCLEOTIDE SEQUENCE [LARGE SCALE GENOMIC DNA]</scope>
    <source>
        <strain evidence="3 4">IP1</strain>
    </source>
</reference>